<evidence type="ECO:0000256" key="1">
    <source>
        <dbReference type="ARBA" id="ARBA00022729"/>
    </source>
</evidence>
<dbReference type="InterPro" id="IPR018884">
    <property type="entry name" value="NMDAR2_C"/>
</dbReference>
<evidence type="ECO:0000259" key="3">
    <source>
        <dbReference type="Pfam" id="PF10565"/>
    </source>
</evidence>
<comment type="caution">
    <text evidence="4">The sequence shown here is derived from an EMBL/GenBank/DDBJ whole genome shotgun (WGS) entry which is preliminary data.</text>
</comment>
<keyword evidence="5" id="KW-1185">Reference proteome</keyword>
<dbReference type="Pfam" id="PF10565">
    <property type="entry name" value="NMDAR2_C"/>
    <property type="match status" value="1"/>
</dbReference>
<dbReference type="AlphaFoldDB" id="A0AAN8QDI2"/>
<feature type="domain" description="Glutamate [NMDA] receptor epsilon subunit C-terminal" evidence="3">
    <location>
        <begin position="56"/>
        <end position="109"/>
    </location>
</feature>
<evidence type="ECO:0000313" key="5">
    <source>
        <dbReference type="Proteomes" id="UP001356427"/>
    </source>
</evidence>
<name>A0AAN8QDI2_9TELE</name>
<dbReference type="EMBL" id="JAGTTL010000027">
    <property type="protein sequence ID" value="KAK6301159.1"/>
    <property type="molecule type" value="Genomic_DNA"/>
</dbReference>
<feature type="region of interest" description="Disordered" evidence="2">
    <location>
        <begin position="25"/>
        <end position="65"/>
    </location>
</feature>
<organism evidence="4 5">
    <name type="scientific">Coregonus suidteri</name>
    <dbReference type="NCBI Taxonomy" id="861788"/>
    <lineage>
        <taxon>Eukaryota</taxon>
        <taxon>Metazoa</taxon>
        <taxon>Chordata</taxon>
        <taxon>Craniata</taxon>
        <taxon>Vertebrata</taxon>
        <taxon>Euteleostomi</taxon>
        <taxon>Actinopterygii</taxon>
        <taxon>Neopterygii</taxon>
        <taxon>Teleostei</taxon>
        <taxon>Protacanthopterygii</taxon>
        <taxon>Salmoniformes</taxon>
        <taxon>Salmonidae</taxon>
        <taxon>Coregoninae</taxon>
        <taxon>Coregonus</taxon>
    </lineage>
</organism>
<gene>
    <name evidence="4" type="ORF">J4Q44_G00292570</name>
</gene>
<dbReference type="Proteomes" id="UP001356427">
    <property type="component" value="Unassembled WGS sequence"/>
</dbReference>
<evidence type="ECO:0000256" key="2">
    <source>
        <dbReference type="SAM" id="MobiDB-lite"/>
    </source>
</evidence>
<evidence type="ECO:0000313" key="4">
    <source>
        <dbReference type="EMBL" id="KAK6301159.1"/>
    </source>
</evidence>
<proteinExistence type="predicted"/>
<reference evidence="4 5" key="1">
    <citation type="submission" date="2021-04" db="EMBL/GenBank/DDBJ databases">
        <authorList>
            <person name="De Guttry C."/>
            <person name="Zahm M."/>
            <person name="Klopp C."/>
            <person name="Cabau C."/>
            <person name="Louis A."/>
            <person name="Berthelot C."/>
            <person name="Parey E."/>
            <person name="Roest Crollius H."/>
            <person name="Montfort J."/>
            <person name="Robinson-Rechavi M."/>
            <person name="Bucao C."/>
            <person name="Bouchez O."/>
            <person name="Gislard M."/>
            <person name="Lluch J."/>
            <person name="Milhes M."/>
            <person name="Lampietro C."/>
            <person name="Lopez Roques C."/>
            <person name="Donnadieu C."/>
            <person name="Braasch I."/>
            <person name="Desvignes T."/>
            <person name="Postlethwait J."/>
            <person name="Bobe J."/>
            <person name="Wedekind C."/>
            <person name="Guiguen Y."/>
        </authorList>
    </citation>
    <scope>NUCLEOTIDE SEQUENCE [LARGE SCALE GENOMIC DNA]</scope>
    <source>
        <strain evidence="4">Cs_M1</strain>
        <tissue evidence="4">Blood</tissue>
    </source>
</reference>
<accession>A0AAN8QDI2</accession>
<protein>
    <recommendedName>
        <fullName evidence="3">Glutamate [NMDA] receptor epsilon subunit C-terminal domain-containing protein</fullName>
    </recommendedName>
</protein>
<sequence length="145" mass="15689">MKSQRYLPRKTRPILTSLNVPVRPTSHIESDLGGARMGLGGFKPPKNGLKKTPDGSHDAPGGQRQTHCRSCLGKLSGYSGLYTVRSPQNRCDACVHLGNLYDISEDQLHAGGGGPPGAAWRRERTAWPQHSAWHMAAPPPTSTNN</sequence>
<keyword evidence="1" id="KW-0732">Signal</keyword>